<protein>
    <recommendedName>
        <fullName evidence="7">Ig-like domain-containing protein</fullName>
    </recommendedName>
</protein>
<proteinExistence type="inferred from homology"/>
<evidence type="ECO:0000259" key="7">
    <source>
        <dbReference type="PROSITE" id="PS50835"/>
    </source>
</evidence>
<dbReference type="InterPro" id="IPR007110">
    <property type="entry name" value="Ig-like_dom"/>
</dbReference>
<dbReference type="InterPro" id="IPR013783">
    <property type="entry name" value="Ig-like_fold"/>
</dbReference>
<feature type="domain" description="Ig-like" evidence="7">
    <location>
        <begin position="611"/>
        <end position="695"/>
    </location>
</feature>
<dbReference type="PANTHER" id="PTHR44427:SF1">
    <property type="entry name" value="CARCINOEMBRYONIC ANTIGEN-RELATED CELL ADHESION MOLECULE 1"/>
    <property type="match status" value="1"/>
</dbReference>
<feature type="domain" description="Ig-like" evidence="7">
    <location>
        <begin position="237"/>
        <end position="317"/>
    </location>
</feature>
<feature type="domain" description="Ig-like" evidence="7">
    <location>
        <begin position="887"/>
        <end position="971"/>
    </location>
</feature>
<name>A0AAW0H8G8_MYOGA</name>
<keyword evidence="5" id="KW-0472">Membrane</keyword>
<feature type="domain" description="Ig-like" evidence="7">
    <location>
        <begin position="703"/>
        <end position="783"/>
    </location>
</feature>
<keyword evidence="3" id="KW-0393">Immunoglobulin domain</keyword>
<dbReference type="InterPro" id="IPR013106">
    <property type="entry name" value="Ig_V-set"/>
</dbReference>
<sequence length="1103" mass="120963">MELTSAPLHKGQLLWKGLLLAASLLTYWSSPTTAQVSVEAVLPHVAEGANVLLLVHNLPETVQVFYWYKGETADNSNEIARLITSTSRNTTGPAYSGRETIYPNGSLLFQNVTQNDTGAYTLQMLTQNFDSTKVSVQFHVHPLLPKSSITSNNSNPVEGEDSVELMCEPETENTSYLWRRNGQSLSEGDRLKLSEDNRTLTLLSVVRTDTGPYECETQNPVSKARSDPFTLNITYGPDVPIIFPSNTYFHSKTNLSLTCQATSNPPAQYYWFVNGEIQSSSQELFIPNITTNNSGSYICFTYNSVTGLNKTTVKNITVLGKWISEKSAPEPVAAPSIQVNNTTVKEMDSVSLTCSSNDTGISIHWLFNGESLGLTDRMKLSLDNSTLSIDPVRKEDSGKYQCEVSNSVSSERSDPIQLDIIEPVTKPSIQVSNTTVKEMDSVSLTCSSNDTGISIHWLFNGERLKLTDRMKLSLDNSTLSIDPVKKEDSGEYQCEVSNPVSYERSDPIQLNIIEPVTKPSIQVSNTTVKELDSVSLICSSNDTGISIHWLFNGKSLGLTDRMKLSLNNSILSIDPVRKEDSGEYQCEVSNPVSSERSDPIQLDIIEPVTKPSIEVSNTTVKELDSVSLTCSSNDTGISIHWFFNGKSLGLTDRMKLSLDNSTLSIDPIRREDAGDYQCEVSNPVSSERSDPIQLDIIELVTKPFIQVNNTTVKELDSVSLTCSSNDTGISIHWLFNDKSLGLTDRMKLSLDNSTLSIDPVRKEDAGKYQCEVSNSVSSERSYPIQLDIIEPVTKPSIQVSNSTVKELDSVSLICSSNDTGISIHWLFNGQSLGLTDRMKLSLDNSTLSIDPVRREDSGKYQCEVSNPVSSERSYPIQLDIIKPVTKPSIQVTNTTVKELDSVSLTCSSNDTGISIHWLFNDQSLGLTDRMKLSLDNSTLSIDPVRREDSGKYQCEVSNPVSSERSYPIQLDIIEPVTKPSIQVSNTTVKELDSVILTCSSNDTGISTHWLFKGESLGLTDRIKLSLDNSTLSIDPVRKEDAGKYQCEVSNAVSSERSDPFQLDIIADSTPGSSGLSGGAIAGIVIGSVAGVTLIAALAYFLCF</sequence>
<evidence type="ECO:0000256" key="5">
    <source>
        <dbReference type="SAM" id="Phobius"/>
    </source>
</evidence>
<dbReference type="GO" id="GO:0005886">
    <property type="term" value="C:plasma membrane"/>
    <property type="evidence" value="ECO:0007669"/>
    <property type="project" value="TreeGrafter"/>
</dbReference>
<dbReference type="GO" id="GO:0002682">
    <property type="term" value="P:regulation of immune system process"/>
    <property type="evidence" value="ECO:0007669"/>
    <property type="project" value="TreeGrafter"/>
</dbReference>
<dbReference type="SMART" id="SM00408">
    <property type="entry name" value="IGc2"/>
    <property type="match status" value="10"/>
</dbReference>
<reference evidence="8 9" key="1">
    <citation type="journal article" date="2023" name="bioRxiv">
        <title>Conserved and derived expression patterns and positive selection on dental genes reveal complex evolutionary context of ever-growing rodent molars.</title>
        <authorList>
            <person name="Calamari Z.T."/>
            <person name="Song A."/>
            <person name="Cohen E."/>
            <person name="Akter M."/>
            <person name="Roy R.D."/>
            <person name="Hallikas O."/>
            <person name="Christensen M.M."/>
            <person name="Li P."/>
            <person name="Marangoni P."/>
            <person name="Jernvall J."/>
            <person name="Klein O.D."/>
        </authorList>
    </citation>
    <scope>NUCLEOTIDE SEQUENCE [LARGE SCALE GENOMIC DNA]</scope>
    <source>
        <strain evidence="8">V071</strain>
    </source>
</reference>
<feature type="chain" id="PRO_5043990417" description="Ig-like domain-containing protein" evidence="6">
    <location>
        <begin position="35"/>
        <end position="1103"/>
    </location>
</feature>
<comment type="caution">
    <text evidence="8">The sequence shown here is derived from an EMBL/GenBank/DDBJ whole genome shotgun (WGS) entry which is preliminary data.</text>
</comment>
<dbReference type="GO" id="GO:0009986">
    <property type="term" value="C:cell surface"/>
    <property type="evidence" value="ECO:0007669"/>
    <property type="project" value="TreeGrafter"/>
</dbReference>
<evidence type="ECO:0000313" key="9">
    <source>
        <dbReference type="Proteomes" id="UP001488838"/>
    </source>
</evidence>
<keyword evidence="1 6" id="KW-0732">Signal</keyword>
<dbReference type="InterPro" id="IPR003598">
    <property type="entry name" value="Ig_sub2"/>
</dbReference>
<dbReference type="AlphaFoldDB" id="A0AAW0H8G8"/>
<feature type="domain" description="Ig-like" evidence="7">
    <location>
        <begin position="145"/>
        <end position="232"/>
    </location>
</feature>
<feature type="domain" description="Ig-like" evidence="7">
    <location>
        <begin position="795"/>
        <end position="879"/>
    </location>
</feature>
<feature type="domain" description="Ig-like" evidence="7">
    <location>
        <begin position="329"/>
        <end position="419"/>
    </location>
</feature>
<dbReference type="Pfam" id="PF13927">
    <property type="entry name" value="Ig_3"/>
    <property type="match status" value="9"/>
</dbReference>
<dbReference type="PROSITE" id="PS50835">
    <property type="entry name" value="IG_LIKE"/>
    <property type="match status" value="10"/>
</dbReference>
<dbReference type="PANTHER" id="PTHR44427">
    <property type="entry name" value="CARCINOEMBRYONIC ANTIGEN-RELATED CELL ADHESION MOLECULE 19"/>
    <property type="match status" value="1"/>
</dbReference>
<dbReference type="GO" id="GO:0007165">
    <property type="term" value="P:signal transduction"/>
    <property type="evidence" value="ECO:0007669"/>
    <property type="project" value="TreeGrafter"/>
</dbReference>
<dbReference type="Gene3D" id="2.60.40.10">
    <property type="entry name" value="Immunoglobulins"/>
    <property type="match status" value="11"/>
</dbReference>
<dbReference type="Pfam" id="PF07686">
    <property type="entry name" value="V-set"/>
    <property type="match status" value="1"/>
</dbReference>
<organism evidence="8 9">
    <name type="scientific">Myodes glareolus</name>
    <name type="common">Bank vole</name>
    <name type="synonym">Clethrionomys glareolus</name>
    <dbReference type="NCBI Taxonomy" id="447135"/>
    <lineage>
        <taxon>Eukaryota</taxon>
        <taxon>Metazoa</taxon>
        <taxon>Chordata</taxon>
        <taxon>Craniata</taxon>
        <taxon>Vertebrata</taxon>
        <taxon>Euteleostomi</taxon>
        <taxon>Mammalia</taxon>
        <taxon>Eutheria</taxon>
        <taxon>Euarchontoglires</taxon>
        <taxon>Glires</taxon>
        <taxon>Rodentia</taxon>
        <taxon>Myomorpha</taxon>
        <taxon>Muroidea</taxon>
        <taxon>Cricetidae</taxon>
        <taxon>Arvicolinae</taxon>
        <taxon>Myodes</taxon>
    </lineage>
</organism>
<feature type="transmembrane region" description="Helical" evidence="5">
    <location>
        <begin position="1079"/>
        <end position="1102"/>
    </location>
</feature>
<feature type="signal peptide" evidence="6">
    <location>
        <begin position="1"/>
        <end position="34"/>
    </location>
</feature>
<dbReference type="CDD" id="cd05740">
    <property type="entry name" value="IgI_hCEACAM_2_4_6_like"/>
    <property type="match status" value="8"/>
</dbReference>
<dbReference type="Pfam" id="PF13895">
    <property type="entry name" value="Ig_2"/>
    <property type="match status" value="1"/>
</dbReference>
<dbReference type="EMBL" id="JBBHLL010000746">
    <property type="protein sequence ID" value="KAK7798001.1"/>
    <property type="molecule type" value="Genomic_DNA"/>
</dbReference>
<dbReference type="GO" id="GO:1990782">
    <property type="term" value="F:protein tyrosine kinase binding"/>
    <property type="evidence" value="ECO:0007669"/>
    <property type="project" value="TreeGrafter"/>
</dbReference>
<evidence type="ECO:0000256" key="6">
    <source>
        <dbReference type="SAM" id="SignalP"/>
    </source>
</evidence>
<comment type="similarity">
    <text evidence="4">Belongs to the immunoglobulin superfamily. CEA family.</text>
</comment>
<dbReference type="CDD" id="cd05774">
    <property type="entry name" value="IgV_CEACAM_D1"/>
    <property type="match status" value="1"/>
</dbReference>
<dbReference type="Proteomes" id="UP001488838">
    <property type="component" value="Unassembled WGS sequence"/>
</dbReference>
<keyword evidence="2" id="KW-0325">Glycoprotein</keyword>
<feature type="domain" description="Ig-like" evidence="7">
    <location>
        <begin position="427"/>
        <end position="511"/>
    </location>
</feature>
<dbReference type="SUPFAM" id="SSF48726">
    <property type="entry name" value="Immunoglobulin"/>
    <property type="match status" value="11"/>
</dbReference>
<gene>
    <name evidence="8" type="ORF">U0070_005220</name>
</gene>
<evidence type="ECO:0000256" key="3">
    <source>
        <dbReference type="ARBA" id="ARBA00023319"/>
    </source>
</evidence>
<evidence type="ECO:0000256" key="2">
    <source>
        <dbReference type="ARBA" id="ARBA00023180"/>
    </source>
</evidence>
<dbReference type="CDD" id="cd20948">
    <property type="entry name" value="IgC2_CEACAM5-like"/>
    <property type="match status" value="1"/>
</dbReference>
<dbReference type="FunFam" id="2.60.40.10:FF:000244">
    <property type="entry name" value="carcinoembryonic antigen-related cell adhesion molecule 16"/>
    <property type="match status" value="9"/>
</dbReference>
<keyword evidence="5" id="KW-0812">Transmembrane</keyword>
<feature type="domain" description="Ig-like" evidence="7">
    <location>
        <begin position="519"/>
        <end position="603"/>
    </location>
</feature>
<evidence type="ECO:0000313" key="8">
    <source>
        <dbReference type="EMBL" id="KAK7798001.1"/>
    </source>
</evidence>
<evidence type="ECO:0000256" key="1">
    <source>
        <dbReference type="ARBA" id="ARBA00022729"/>
    </source>
</evidence>
<keyword evidence="9" id="KW-1185">Reference proteome</keyword>
<dbReference type="SMART" id="SM00409">
    <property type="entry name" value="IG"/>
    <property type="match status" value="11"/>
</dbReference>
<dbReference type="InterPro" id="IPR050831">
    <property type="entry name" value="CEA_cell_adhesion"/>
</dbReference>
<dbReference type="InterPro" id="IPR003599">
    <property type="entry name" value="Ig_sub"/>
</dbReference>
<feature type="domain" description="Ig-like" evidence="7">
    <location>
        <begin position="979"/>
        <end position="1063"/>
    </location>
</feature>
<keyword evidence="5" id="KW-1133">Transmembrane helix</keyword>
<dbReference type="InterPro" id="IPR036179">
    <property type="entry name" value="Ig-like_dom_sf"/>
</dbReference>
<accession>A0AAW0H8G8</accession>
<dbReference type="FunFam" id="2.60.40.10:FF:000340">
    <property type="entry name" value="Carcinoembryonic antigen-related cell adhesion molecule 1"/>
    <property type="match status" value="1"/>
</dbReference>
<evidence type="ECO:0000256" key="4">
    <source>
        <dbReference type="ARBA" id="ARBA00038222"/>
    </source>
</evidence>
<dbReference type="SMART" id="SM00406">
    <property type="entry name" value="IGv"/>
    <property type="match status" value="8"/>
</dbReference>